<organism evidence="1">
    <name type="scientific">marine sediment metagenome</name>
    <dbReference type="NCBI Taxonomy" id="412755"/>
    <lineage>
        <taxon>unclassified sequences</taxon>
        <taxon>metagenomes</taxon>
        <taxon>ecological metagenomes</taxon>
    </lineage>
</organism>
<dbReference type="PANTHER" id="PTHR43649:SF14">
    <property type="entry name" value="BLR3389 PROTEIN"/>
    <property type="match status" value="1"/>
</dbReference>
<reference evidence="1" key="1">
    <citation type="journal article" date="2015" name="Nature">
        <title>Complex archaea that bridge the gap between prokaryotes and eukaryotes.</title>
        <authorList>
            <person name="Spang A."/>
            <person name="Saw J.H."/>
            <person name="Jorgensen S.L."/>
            <person name="Zaremba-Niedzwiedzka K."/>
            <person name="Martijn J."/>
            <person name="Lind A.E."/>
            <person name="van Eijk R."/>
            <person name="Schleper C."/>
            <person name="Guy L."/>
            <person name="Ettema T.J."/>
        </authorList>
    </citation>
    <scope>NUCLEOTIDE SEQUENCE</scope>
</reference>
<dbReference type="SUPFAM" id="SSF53850">
    <property type="entry name" value="Periplasmic binding protein-like II"/>
    <property type="match status" value="1"/>
</dbReference>
<dbReference type="AlphaFoldDB" id="A0A0F8WQ22"/>
<gene>
    <name evidence="1" type="ORF">LCGC14_3125350</name>
</gene>
<protein>
    <recommendedName>
        <fullName evidence="2">Extracellular solute-binding protein</fullName>
    </recommendedName>
</protein>
<dbReference type="EMBL" id="LAZR01068039">
    <property type="protein sequence ID" value="KKK50405.1"/>
    <property type="molecule type" value="Genomic_DNA"/>
</dbReference>
<dbReference type="Pfam" id="PF01547">
    <property type="entry name" value="SBP_bac_1"/>
    <property type="match status" value="1"/>
</dbReference>
<feature type="non-terminal residue" evidence="1">
    <location>
        <position position="1"/>
    </location>
</feature>
<sequence length="341" mass="38806">FQEFWTNMGVASGEDAGVLAIPVDLETNVYMTRIKVDLTTSRAPAVFKWWFGYPAYELVKADLLMDLSDVWDEVGHNFPVGVREALTIEGVTYAFPFVTSYWIWFYSKAVYNKFDLEPPETWDEFMDQLALFEKNGISGIGNTVGKSNWTSFIVPMEILIRLNVDAYLDLMAGKIHWTDPKVVEMMEIWKDLLDKGYFAPMDATYAVDQPRMLKEGSLAFAPYGDWFGGILQDQGLVPVEDYGVFVLPAINPEGENAIAFEISPLIVGKNSAEADLGVEWMKWYGTEHAAQILWEQRRFAPTVHISPEDIAKDDPILAEVIGMLDDYPRKLIRWWEATPVE</sequence>
<evidence type="ECO:0000313" key="1">
    <source>
        <dbReference type="EMBL" id="KKK50405.1"/>
    </source>
</evidence>
<dbReference type="InterPro" id="IPR050490">
    <property type="entry name" value="Bact_solute-bd_prot1"/>
</dbReference>
<dbReference type="InterPro" id="IPR006059">
    <property type="entry name" value="SBP"/>
</dbReference>
<evidence type="ECO:0008006" key="2">
    <source>
        <dbReference type="Google" id="ProtNLM"/>
    </source>
</evidence>
<feature type="non-terminal residue" evidence="1">
    <location>
        <position position="341"/>
    </location>
</feature>
<name>A0A0F8WQ22_9ZZZZ</name>
<dbReference type="Gene3D" id="3.40.190.10">
    <property type="entry name" value="Periplasmic binding protein-like II"/>
    <property type="match status" value="2"/>
</dbReference>
<dbReference type="PANTHER" id="PTHR43649">
    <property type="entry name" value="ARABINOSE-BINDING PROTEIN-RELATED"/>
    <property type="match status" value="1"/>
</dbReference>
<proteinExistence type="predicted"/>
<comment type="caution">
    <text evidence="1">The sequence shown here is derived from an EMBL/GenBank/DDBJ whole genome shotgun (WGS) entry which is preliminary data.</text>
</comment>
<accession>A0A0F8WQ22</accession>